<comment type="caution">
    <text evidence="1">The sequence shown here is derived from an EMBL/GenBank/DDBJ whole genome shotgun (WGS) entry which is preliminary data.</text>
</comment>
<dbReference type="EMBL" id="CM046396">
    <property type="protein sequence ID" value="KAI8539378.1"/>
    <property type="molecule type" value="Genomic_DNA"/>
</dbReference>
<protein>
    <submittedName>
        <fullName evidence="1">Uncharacterized protein</fullName>
    </submittedName>
</protein>
<evidence type="ECO:0000313" key="2">
    <source>
        <dbReference type="Proteomes" id="UP001062846"/>
    </source>
</evidence>
<dbReference type="Proteomes" id="UP001062846">
    <property type="component" value="Chromosome 9"/>
</dbReference>
<gene>
    <name evidence="1" type="ORF">RHMOL_Rhmol09G0178400</name>
</gene>
<proteinExistence type="predicted"/>
<sequence>MGRGMRVEGSMNYVLDISAAEGEFGAENWINYVLEKLREIGRAMSPEEWINFVREKLKEFLAVLQHFGKIFMAKVDEIFPPETRVEQLKHWAQVAAPYIVAAAALWILLYCFRGCCCLVGRVVGLVLYCFRGCCCLVGRGVGLVGRGVGSVGGGAGSVVKTMIAPGTGGAVRIPRAPFEANPALYFRGLRGK</sequence>
<keyword evidence="2" id="KW-1185">Reference proteome</keyword>
<name>A0ACC0MG92_RHOML</name>
<organism evidence="1 2">
    <name type="scientific">Rhododendron molle</name>
    <name type="common">Chinese azalea</name>
    <name type="synonym">Azalea mollis</name>
    <dbReference type="NCBI Taxonomy" id="49168"/>
    <lineage>
        <taxon>Eukaryota</taxon>
        <taxon>Viridiplantae</taxon>
        <taxon>Streptophyta</taxon>
        <taxon>Embryophyta</taxon>
        <taxon>Tracheophyta</taxon>
        <taxon>Spermatophyta</taxon>
        <taxon>Magnoliopsida</taxon>
        <taxon>eudicotyledons</taxon>
        <taxon>Gunneridae</taxon>
        <taxon>Pentapetalae</taxon>
        <taxon>asterids</taxon>
        <taxon>Ericales</taxon>
        <taxon>Ericaceae</taxon>
        <taxon>Ericoideae</taxon>
        <taxon>Rhodoreae</taxon>
        <taxon>Rhododendron</taxon>
    </lineage>
</organism>
<accession>A0ACC0MG92</accession>
<reference evidence="1" key="1">
    <citation type="submission" date="2022-02" db="EMBL/GenBank/DDBJ databases">
        <title>Plant Genome Project.</title>
        <authorList>
            <person name="Zhang R.-G."/>
        </authorList>
    </citation>
    <scope>NUCLEOTIDE SEQUENCE</scope>
    <source>
        <strain evidence="1">AT1</strain>
    </source>
</reference>
<evidence type="ECO:0000313" key="1">
    <source>
        <dbReference type="EMBL" id="KAI8539378.1"/>
    </source>
</evidence>